<accession>A0ABQ9GM71</accession>
<protein>
    <submittedName>
        <fullName evidence="1">Uncharacterized protein</fullName>
    </submittedName>
</protein>
<organism evidence="1 2">
    <name type="scientific">Dryococelus australis</name>
    <dbReference type="NCBI Taxonomy" id="614101"/>
    <lineage>
        <taxon>Eukaryota</taxon>
        <taxon>Metazoa</taxon>
        <taxon>Ecdysozoa</taxon>
        <taxon>Arthropoda</taxon>
        <taxon>Hexapoda</taxon>
        <taxon>Insecta</taxon>
        <taxon>Pterygota</taxon>
        <taxon>Neoptera</taxon>
        <taxon>Polyneoptera</taxon>
        <taxon>Phasmatodea</taxon>
        <taxon>Verophasmatodea</taxon>
        <taxon>Anareolatae</taxon>
        <taxon>Phasmatidae</taxon>
        <taxon>Eurycanthinae</taxon>
        <taxon>Dryococelus</taxon>
    </lineage>
</organism>
<gene>
    <name evidence="1" type="ORF">PR048_026741</name>
</gene>
<dbReference type="PANTHER" id="PTHR10773">
    <property type="entry name" value="DNA-DIRECTED RNA POLYMERASES I, II, AND III SUBUNIT RPABC2"/>
    <property type="match status" value="1"/>
</dbReference>
<reference evidence="1 2" key="1">
    <citation type="submission" date="2023-02" db="EMBL/GenBank/DDBJ databases">
        <title>LHISI_Scaffold_Assembly.</title>
        <authorList>
            <person name="Stuart O.P."/>
            <person name="Cleave R."/>
            <person name="Magrath M.J.L."/>
            <person name="Mikheyev A.S."/>
        </authorList>
    </citation>
    <scope>NUCLEOTIDE SEQUENCE [LARGE SCALE GENOMIC DNA]</scope>
    <source>
        <strain evidence="1">Daus_M_001</strain>
        <tissue evidence="1">Leg muscle</tissue>
    </source>
</reference>
<evidence type="ECO:0000313" key="2">
    <source>
        <dbReference type="Proteomes" id="UP001159363"/>
    </source>
</evidence>
<dbReference type="Proteomes" id="UP001159363">
    <property type="component" value="Chromosome 10"/>
</dbReference>
<evidence type="ECO:0000313" key="1">
    <source>
        <dbReference type="EMBL" id="KAJ8873124.1"/>
    </source>
</evidence>
<name>A0ABQ9GM71_9NEOP</name>
<keyword evidence="2" id="KW-1185">Reference proteome</keyword>
<proteinExistence type="predicted"/>
<sequence>MFLNTVGISEQTMQTAFEKKKAQGVLKPEKRGGQQESLKLRDDTLRTSVKEHINKFSKVESHYCRQSSTCEYLHPELTLKKKYDLYCKEIPHDQPKVCFKTYIKFLDL</sequence>
<dbReference type="PANTHER" id="PTHR10773:SF19">
    <property type="match status" value="1"/>
</dbReference>
<dbReference type="EMBL" id="JARBHB010000011">
    <property type="protein sequence ID" value="KAJ8873124.1"/>
    <property type="molecule type" value="Genomic_DNA"/>
</dbReference>
<comment type="caution">
    <text evidence="1">The sequence shown here is derived from an EMBL/GenBank/DDBJ whole genome shotgun (WGS) entry which is preliminary data.</text>
</comment>